<organism evidence="4 5">
    <name type="scientific">Polytolypa hystricis (strain UAMH7299)</name>
    <dbReference type="NCBI Taxonomy" id="1447883"/>
    <lineage>
        <taxon>Eukaryota</taxon>
        <taxon>Fungi</taxon>
        <taxon>Dikarya</taxon>
        <taxon>Ascomycota</taxon>
        <taxon>Pezizomycotina</taxon>
        <taxon>Eurotiomycetes</taxon>
        <taxon>Eurotiomycetidae</taxon>
        <taxon>Onygenales</taxon>
        <taxon>Onygenales incertae sedis</taxon>
        <taxon>Polytolypa</taxon>
    </lineage>
</organism>
<feature type="transmembrane region" description="Helical" evidence="2">
    <location>
        <begin position="97"/>
        <end position="114"/>
    </location>
</feature>
<proteinExistence type="predicted"/>
<dbReference type="Proteomes" id="UP000224634">
    <property type="component" value="Unassembled WGS sequence"/>
</dbReference>
<keyword evidence="5" id="KW-1185">Reference proteome</keyword>
<evidence type="ECO:0000256" key="2">
    <source>
        <dbReference type="SAM" id="Phobius"/>
    </source>
</evidence>
<comment type="caution">
    <text evidence="4">The sequence shown here is derived from an EMBL/GenBank/DDBJ whole genome shotgun (WGS) entry which is preliminary data.</text>
</comment>
<feature type="compositionally biased region" description="Acidic residues" evidence="1">
    <location>
        <begin position="180"/>
        <end position="196"/>
    </location>
</feature>
<dbReference type="InterPro" id="IPR006976">
    <property type="entry name" value="VanZ-like"/>
</dbReference>
<feature type="transmembrane region" description="Helical" evidence="2">
    <location>
        <begin position="63"/>
        <end position="85"/>
    </location>
</feature>
<accession>A0A2B7YCT3</accession>
<gene>
    <name evidence="4" type="ORF">AJ80_03976</name>
</gene>
<dbReference type="PANTHER" id="PTHR28008">
    <property type="entry name" value="DOMAIN PROTEIN, PUTATIVE (AFU_ORTHOLOGUE AFUA_3G10980)-RELATED"/>
    <property type="match status" value="1"/>
</dbReference>
<feature type="transmembrane region" description="Helical" evidence="2">
    <location>
        <begin position="39"/>
        <end position="56"/>
    </location>
</feature>
<name>A0A2B7YCT3_POLH7</name>
<keyword evidence="2" id="KW-0472">Membrane</keyword>
<dbReference type="EMBL" id="PDNA01000048">
    <property type="protein sequence ID" value="PGH19336.1"/>
    <property type="molecule type" value="Genomic_DNA"/>
</dbReference>
<dbReference type="PANTHER" id="PTHR28008:SF1">
    <property type="entry name" value="DOMAIN PROTEIN, PUTATIVE (AFU_ORTHOLOGUE AFUA_3G10980)-RELATED"/>
    <property type="match status" value="1"/>
</dbReference>
<feature type="domain" description="VanZ-like" evidence="3">
    <location>
        <begin position="37"/>
        <end position="113"/>
    </location>
</feature>
<evidence type="ECO:0000259" key="3">
    <source>
        <dbReference type="Pfam" id="PF04892"/>
    </source>
</evidence>
<keyword evidence="2" id="KW-1133">Transmembrane helix</keyword>
<dbReference type="Pfam" id="PF04892">
    <property type="entry name" value="VanZ"/>
    <property type="match status" value="1"/>
</dbReference>
<evidence type="ECO:0000313" key="5">
    <source>
        <dbReference type="Proteomes" id="UP000224634"/>
    </source>
</evidence>
<protein>
    <recommendedName>
        <fullName evidence="3">VanZ-like domain-containing protein</fullName>
    </recommendedName>
</protein>
<dbReference type="AlphaFoldDB" id="A0A2B7YCT3"/>
<reference evidence="4 5" key="1">
    <citation type="submission" date="2017-10" db="EMBL/GenBank/DDBJ databases">
        <title>Comparative genomics in systemic dimorphic fungi from Ajellomycetaceae.</title>
        <authorList>
            <person name="Munoz J.F."/>
            <person name="Mcewen J.G."/>
            <person name="Clay O.K."/>
            <person name="Cuomo C.A."/>
        </authorList>
    </citation>
    <scope>NUCLEOTIDE SEQUENCE [LARGE SCALE GENOMIC DNA]</scope>
    <source>
        <strain evidence="4 5">UAMH7299</strain>
    </source>
</reference>
<evidence type="ECO:0000256" key="1">
    <source>
        <dbReference type="SAM" id="MobiDB-lite"/>
    </source>
</evidence>
<dbReference type="NCBIfam" id="NF037970">
    <property type="entry name" value="vanZ_1"/>
    <property type="match status" value="1"/>
</dbReference>
<feature type="transmembrane region" description="Helical" evidence="2">
    <location>
        <begin position="7"/>
        <end position="27"/>
    </location>
</feature>
<sequence>MRIRYPFAGAFAFVLLLSGYIGLLPHSPTPSTLQPNDKLLHLLSFFLLSLTFYWVLDTSRRRTLHLTIIICTMILGIGSELLQALLPNDRSFDPFDVLANIVGSLSAVGLCTWYHKRMLERKRKARFGALLGGHEGSEDVELGISTGDVIGARDDDEEDGEGQRAVGLGPQESGVISLEQEVDNWDENAVDDEDWDAPPRTAAAAVDEDGQTTGTSGDGDGEGQKTPASSSAGNIEDMDVTEIRKKRTD</sequence>
<keyword evidence="2" id="KW-0812">Transmembrane</keyword>
<dbReference type="OrthoDB" id="63581at2759"/>
<evidence type="ECO:0000313" key="4">
    <source>
        <dbReference type="EMBL" id="PGH19336.1"/>
    </source>
</evidence>
<feature type="region of interest" description="Disordered" evidence="1">
    <location>
        <begin position="150"/>
        <end position="249"/>
    </location>
</feature>